<comment type="caution">
    <text evidence="1">The sequence shown here is derived from an EMBL/GenBank/DDBJ whole genome shotgun (WGS) entry which is preliminary data.</text>
</comment>
<dbReference type="Proteomes" id="UP000189021">
    <property type="component" value="Unassembled WGS sequence"/>
</dbReference>
<reference evidence="1 2" key="1">
    <citation type="journal article" date="2017" name="Genome Announc.">
        <title>Draft Genome Sequences of Salinivibrio proteolyticus, Salinivibrio sharmensis, Salinivibrio siamensis, Salinivibrio costicola subsp. alcaliphilus, Salinivibrio costicola subsp. vallismortis, and 29 New Isolates Belonging to the Genus Salinivibrio.</title>
        <authorList>
            <person name="Lopez-Hermoso C."/>
            <person name="de la Haba R.R."/>
            <person name="Sanchez-Porro C."/>
            <person name="Bayliss S.C."/>
            <person name="Feil E.J."/>
            <person name="Ventosa A."/>
        </authorList>
    </citation>
    <scope>NUCLEOTIDE SEQUENCE [LARGE SCALE GENOMIC DNA]</scope>
    <source>
        <strain evidence="1 2">AL184</strain>
    </source>
</reference>
<gene>
    <name evidence="1" type="ORF">BZG00_16085</name>
</gene>
<protein>
    <recommendedName>
        <fullName evidence="3">Porin</fullName>
    </recommendedName>
</protein>
<dbReference type="EMBL" id="MUEK01000103">
    <property type="protein sequence ID" value="OOE32912.1"/>
    <property type="molecule type" value="Genomic_DNA"/>
</dbReference>
<evidence type="ECO:0008006" key="3">
    <source>
        <dbReference type="Google" id="ProtNLM"/>
    </source>
</evidence>
<sequence length="114" mass="12465">AYADSVGAYVENRFAYDSAIMINGEYYKSGFGLTATGDTAGDGASEDTAFDSEFWVNAKRFVLKNPDYPSIEARFTVTESGIQLGVENTEATRNEPKGPYNSNTTYVRGDIVTF</sequence>
<organism evidence="1 2">
    <name type="scientific">Salinivibrio kushneri</name>
    <dbReference type="NCBI Taxonomy" id="1908198"/>
    <lineage>
        <taxon>Bacteria</taxon>
        <taxon>Pseudomonadati</taxon>
        <taxon>Pseudomonadota</taxon>
        <taxon>Gammaproteobacteria</taxon>
        <taxon>Vibrionales</taxon>
        <taxon>Vibrionaceae</taxon>
        <taxon>Salinivibrio</taxon>
    </lineage>
</organism>
<name>A0AB36JQ30_9GAMM</name>
<feature type="non-terminal residue" evidence="1">
    <location>
        <position position="114"/>
    </location>
</feature>
<proteinExistence type="predicted"/>
<keyword evidence="2" id="KW-1185">Reference proteome</keyword>
<dbReference type="RefSeq" id="WP_131825586.1">
    <property type="nucleotide sequence ID" value="NZ_MUEK01000103.1"/>
</dbReference>
<dbReference type="AlphaFoldDB" id="A0AB36JQ30"/>
<evidence type="ECO:0000313" key="1">
    <source>
        <dbReference type="EMBL" id="OOE32912.1"/>
    </source>
</evidence>
<evidence type="ECO:0000313" key="2">
    <source>
        <dbReference type="Proteomes" id="UP000189021"/>
    </source>
</evidence>
<feature type="non-terminal residue" evidence="1">
    <location>
        <position position="1"/>
    </location>
</feature>
<accession>A0AB36JQ30</accession>